<keyword evidence="1" id="KW-0223">Dioxygenase</keyword>
<evidence type="ECO:0000313" key="4">
    <source>
        <dbReference type="EMBL" id="CAD7256924.1"/>
    </source>
</evidence>
<comment type="function">
    <text evidence="1">Dioxygenase that catalyzes the conversion of the modified genomic base 5-methylcytosine (5mC) into 5-hydroxymethylcytosine (5hmC) and plays a key role in epigenetic chromatin reprogramming during embryonic development.</text>
</comment>
<dbReference type="GO" id="GO:0045944">
    <property type="term" value="P:positive regulation of transcription by RNA polymerase II"/>
    <property type="evidence" value="ECO:0007669"/>
    <property type="project" value="TreeGrafter"/>
</dbReference>
<comment type="catalytic activity">
    <reaction evidence="1">
        <text>a 5-methyl-2'-deoxycytidine in DNA + 2-oxoglutarate + O2 = a 5-hydroxymethyl-2'-deoxycytidine in DNA + succinate + CO2</text>
        <dbReference type="Rhea" id="RHEA:52636"/>
        <dbReference type="Rhea" id="RHEA-COMP:11370"/>
        <dbReference type="Rhea" id="RHEA-COMP:13315"/>
        <dbReference type="ChEBI" id="CHEBI:15379"/>
        <dbReference type="ChEBI" id="CHEBI:16526"/>
        <dbReference type="ChEBI" id="CHEBI:16810"/>
        <dbReference type="ChEBI" id="CHEBI:30031"/>
        <dbReference type="ChEBI" id="CHEBI:85454"/>
        <dbReference type="ChEBI" id="CHEBI:136731"/>
        <dbReference type="EC" id="1.14.11.80"/>
    </reaction>
</comment>
<dbReference type="SMART" id="SM01333">
    <property type="entry name" value="Tet_JBP"/>
    <property type="match status" value="1"/>
</dbReference>
<dbReference type="PANTHER" id="PTHR23358:SF6">
    <property type="entry name" value="METHYLCYTOSINE DIOXYGENASE TET"/>
    <property type="match status" value="1"/>
</dbReference>
<comment type="catalytic activity">
    <reaction evidence="1">
        <text>a 5-formyl-2'-deoxycytidine in DNA + 2-oxoglutarate + O2 = a 5-carboxyl-2'-deoxycytidine in DNA + succinate + CO2 + H(+)</text>
        <dbReference type="Rhea" id="RHEA:53832"/>
        <dbReference type="Rhea" id="RHEA-COMP:13656"/>
        <dbReference type="Rhea" id="RHEA-COMP:13657"/>
        <dbReference type="ChEBI" id="CHEBI:15378"/>
        <dbReference type="ChEBI" id="CHEBI:15379"/>
        <dbReference type="ChEBI" id="CHEBI:16526"/>
        <dbReference type="ChEBI" id="CHEBI:16810"/>
        <dbReference type="ChEBI" id="CHEBI:30031"/>
        <dbReference type="ChEBI" id="CHEBI:137731"/>
        <dbReference type="ChEBI" id="CHEBI:137732"/>
        <dbReference type="EC" id="1.14.11.80"/>
    </reaction>
</comment>
<feature type="region of interest" description="Disordered" evidence="2">
    <location>
        <begin position="81"/>
        <end position="133"/>
    </location>
</feature>
<dbReference type="PANTHER" id="PTHR23358">
    <property type="entry name" value="METHYLCYTOSINE DIOXYGENASE TET"/>
    <property type="match status" value="1"/>
</dbReference>
<keyword evidence="1" id="KW-0408">Iron</keyword>
<organism evidence="4">
    <name type="scientific">Timema shepardi</name>
    <name type="common">Walking stick</name>
    <dbReference type="NCBI Taxonomy" id="629360"/>
    <lineage>
        <taxon>Eukaryota</taxon>
        <taxon>Metazoa</taxon>
        <taxon>Ecdysozoa</taxon>
        <taxon>Arthropoda</taxon>
        <taxon>Hexapoda</taxon>
        <taxon>Insecta</taxon>
        <taxon>Pterygota</taxon>
        <taxon>Neoptera</taxon>
        <taxon>Polyneoptera</taxon>
        <taxon>Phasmatodea</taxon>
        <taxon>Timematodea</taxon>
        <taxon>Timematoidea</taxon>
        <taxon>Timematidae</taxon>
        <taxon>Timema</taxon>
    </lineage>
</organism>
<feature type="domain" description="Methylcytosine dioxygenase TET1-3 oxygenase" evidence="3">
    <location>
        <begin position="7"/>
        <end position="252"/>
    </location>
</feature>
<dbReference type="EMBL" id="OC000325">
    <property type="protein sequence ID" value="CAD7256924.1"/>
    <property type="molecule type" value="Genomic_DNA"/>
</dbReference>
<dbReference type="InterPro" id="IPR046942">
    <property type="entry name" value="TET_oxygenase"/>
</dbReference>
<accession>A0A7R9AMS9</accession>
<dbReference type="GO" id="GO:0008270">
    <property type="term" value="F:zinc ion binding"/>
    <property type="evidence" value="ECO:0007669"/>
    <property type="project" value="UniProtKB-UniRule"/>
</dbReference>
<keyword evidence="1" id="KW-0862">Zinc</keyword>
<reference evidence="4" key="1">
    <citation type="submission" date="2020-11" db="EMBL/GenBank/DDBJ databases">
        <authorList>
            <person name="Tran Van P."/>
        </authorList>
    </citation>
    <scope>NUCLEOTIDE SEQUENCE</scope>
</reference>
<comment type="catalytic activity">
    <reaction evidence="1">
        <text>a 5-hydroxymethyl-2'-deoxycytidine in DNA + 2-oxoglutarate + O2 = a 5-formyl-2'-deoxycytidine in DNA + succinate + CO2 + H2O</text>
        <dbReference type="Rhea" id="RHEA:53828"/>
        <dbReference type="Rhea" id="RHEA-COMP:13315"/>
        <dbReference type="Rhea" id="RHEA-COMP:13656"/>
        <dbReference type="ChEBI" id="CHEBI:15377"/>
        <dbReference type="ChEBI" id="CHEBI:15379"/>
        <dbReference type="ChEBI" id="CHEBI:16526"/>
        <dbReference type="ChEBI" id="CHEBI:16810"/>
        <dbReference type="ChEBI" id="CHEBI:30031"/>
        <dbReference type="ChEBI" id="CHEBI:136731"/>
        <dbReference type="ChEBI" id="CHEBI:137731"/>
        <dbReference type="EC" id="1.14.11.80"/>
    </reaction>
</comment>
<keyword evidence="1" id="KW-0479">Metal-binding</keyword>
<gene>
    <name evidence="4" type="ORF">TSIB3V08_LOCUS1199</name>
</gene>
<evidence type="ECO:0000256" key="2">
    <source>
        <dbReference type="SAM" id="MobiDB-lite"/>
    </source>
</evidence>
<evidence type="ECO:0000256" key="1">
    <source>
        <dbReference type="RuleBase" id="RU367064"/>
    </source>
</evidence>
<dbReference type="GO" id="GO:0141166">
    <property type="term" value="P:chromosomal 5-methylcytosine DNA demethylation pathway"/>
    <property type="evidence" value="ECO:0007669"/>
    <property type="project" value="UniProtKB-UniRule"/>
</dbReference>
<name>A0A7R9AMS9_TIMSH</name>
<comment type="cofactor">
    <cofactor evidence="1">
        <name>Fe(2+)</name>
        <dbReference type="ChEBI" id="CHEBI:29033"/>
    </cofactor>
    <text evidence="1">Binds 1 Fe(2+) ion per subunit.</text>
</comment>
<dbReference type="EC" id="1.14.11.80" evidence="1"/>
<dbReference type="GO" id="GO:0005634">
    <property type="term" value="C:nucleus"/>
    <property type="evidence" value="ECO:0007669"/>
    <property type="project" value="UniProtKB-UniRule"/>
</dbReference>
<dbReference type="AlphaFoldDB" id="A0A7R9AMS9"/>
<dbReference type="GO" id="GO:0070579">
    <property type="term" value="F:DNA 5-methylcytosine dioxygenase activity"/>
    <property type="evidence" value="ECO:0007669"/>
    <property type="project" value="UniProtKB-UniRule"/>
</dbReference>
<sequence>MIIDTRRLQDNSVVVSLTKHRTLAKPDDEQLHVLPLYVMDDTDEYGSKEGQEAKVKSGAVETLSKFPCEVRVRAVPLQPCRRHGKKRKEDEPDAVIGRKDPTTLHRNPCSMGSVDPRATPIGKKMGGGEETGFITVPRSTTVDPVKTEYQEGKKPVTAIFNRHSLYMPLVDCQGIGVMGSVKASECPLNYHNLEQAWCLPQFWIAQYQCIKDGDIITQWQRATVMVLICIIITHLELVGQQRGATIEVRLMRGWLLKLNANKTGSTLEI</sequence>
<keyword evidence="1" id="KW-0560">Oxidoreductase</keyword>
<comment type="similarity">
    <text evidence="1">Belongs to the TET family.</text>
</comment>
<proteinExistence type="inferred from homology"/>
<evidence type="ECO:0000259" key="3">
    <source>
        <dbReference type="SMART" id="SM01333"/>
    </source>
</evidence>
<dbReference type="GO" id="GO:0040029">
    <property type="term" value="P:epigenetic regulation of gene expression"/>
    <property type="evidence" value="ECO:0007669"/>
    <property type="project" value="InterPro"/>
</dbReference>
<comment type="cofactor">
    <cofactor evidence="1">
        <name>Zn(2+)</name>
        <dbReference type="ChEBI" id="CHEBI:29105"/>
    </cofactor>
    <text evidence="1">The zinc ions have a structural role.</text>
</comment>
<protein>
    <recommendedName>
        <fullName evidence="1">Methylcytosine dioxygenase TET</fullName>
        <ecNumber evidence="1">1.14.11.80</ecNumber>
    </recommendedName>
</protein>
<dbReference type="InterPro" id="IPR040175">
    <property type="entry name" value="TET1/2/3"/>
</dbReference>